<dbReference type="EMBL" id="JABACJ020000019">
    <property type="protein sequence ID" value="MBU3877511.1"/>
    <property type="molecule type" value="Genomic_DNA"/>
</dbReference>
<protein>
    <submittedName>
        <fullName evidence="1">Extracellular solute-binding protein</fullName>
    </submittedName>
</protein>
<dbReference type="Pfam" id="PF01547">
    <property type="entry name" value="SBP_bac_1"/>
    <property type="match status" value="1"/>
</dbReference>
<dbReference type="PROSITE" id="PS51257">
    <property type="entry name" value="PROKAR_LIPOPROTEIN"/>
    <property type="match status" value="1"/>
</dbReference>
<dbReference type="InterPro" id="IPR050490">
    <property type="entry name" value="Bact_solute-bd_prot1"/>
</dbReference>
<sequence length="437" mass="48092">MKRRGMCFTAVTVLVSMLLGGCKGSSDPDSLKIKETKKEKTVLTMFLPMDGTGQAVSTYRNAIADYNKTQEEVEIRVDGIPTADGYNEALERRLKEGGEGADLFVVNADSVKGLYEDGYFMDLSDLSVYDQLNENAKMQSKIGDIVYTIPLQMTAYGLYVNVEILKEFGLEVPQNREEFLHCCQVLKDGGITPISLNRWYALTTYTMGAGLAPIYQAENKDEIIAGLNDGSVKIGDYMVEGFRLFQELVQKGYYGDNITAAETDKIRAGIQGIEKFRNGENAFLASPLGTEKGIDDAGDGKMDFVQIGFPVLSDGSVSIPSAGARLCVNAKGKHSKEAYAAAEYLTTVKFQDLANSESGYPSAAVGDKKDEIDERCMSLYEKSIEQGQVPIEDMSLHFTYWDTIRELCLKVIDGMTPEEAAEEYNQIQAAQIEENGP</sequence>
<dbReference type="PANTHER" id="PTHR43649">
    <property type="entry name" value="ARABINOSE-BINDING PROTEIN-RELATED"/>
    <property type="match status" value="1"/>
</dbReference>
<proteinExistence type="predicted"/>
<dbReference type="Proteomes" id="UP000723714">
    <property type="component" value="Unassembled WGS sequence"/>
</dbReference>
<gene>
    <name evidence="1" type="ORF">HGO97_017040</name>
</gene>
<evidence type="ECO:0000313" key="1">
    <source>
        <dbReference type="EMBL" id="MBU3877511.1"/>
    </source>
</evidence>
<dbReference type="InterPro" id="IPR006059">
    <property type="entry name" value="SBP"/>
</dbReference>
<accession>A0ABS6D8Q4</accession>
<name>A0ABS6D8Q4_9FIRM</name>
<keyword evidence="2" id="KW-1185">Reference proteome</keyword>
<evidence type="ECO:0000313" key="2">
    <source>
        <dbReference type="Proteomes" id="UP000723714"/>
    </source>
</evidence>
<organism evidence="1 2">
    <name type="scientific">Faecalicatena faecalis</name>
    <dbReference type="NCBI Taxonomy" id="2726362"/>
    <lineage>
        <taxon>Bacteria</taxon>
        <taxon>Bacillati</taxon>
        <taxon>Bacillota</taxon>
        <taxon>Clostridia</taxon>
        <taxon>Lachnospirales</taxon>
        <taxon>Lachnospiraceae</taxon>
        <taxon>Faecalicatena</taxon>
    </lineage>
</organism>
<comment type="caution">
    <text evidence="1">The sequence shown here is derived from an EMBL/GenBank/DDBJ whole genome shotgun (WGS) entry which is preliminary data.</text>
</comment>
<reference evidence="1 2" key="1">
    <citation type="submission" date="2021-06" db="EMBL/GenBank/DDBJ databases">
        <title>Faecalicatena sp. nov. isolated from porcine feces.</title>
        <authorList>
            <person name="Oh B.S."/>
            <person name="Lee J.H."/>
        </authorList>
    </citation>
    <scope>NUCLEOTIDE SEQUENCE [LARGE SCALE GENOMIC DNA]</scope>
    <source>
        <strain evidence="1 2">AGMB00832</strain>
    </source>
</reference>
<dbReference type="RefSeq" id="WP_216244114.1">
    <property type="nucleotide sequence ID" value="NZ_JABACJ020000019.1"/>
</dbReference>